<name>A0ABT4L0J1_9SPHI</name>
<comment type="caution">
    <text evidence="2">The sequence shown here is derived from an EMBL/GenBank/DDBJ whole genome shotgun (WGS) entry which is preliminary data.</text>
</comment>
<keyword evidence="1" id="KW-0812">Transmembrane</keyword>
<keyword evidence="1" id="KW-0472">Membrane</keyword>
<feature type="transmembrane region" description="Helical" evidence="1">
    <location>
        <begin position="16"/>
        <end position="37"/>
    </location>
</feature>
<evidence type="ECO:0000313" key="2">
    <source>
        <dbReference type="EMBL" id="MCZ4223967.1"/>
    </source>
</evidence>
<accession>A0ABT4L0J1</accession>
<keyword evidence="3" id="KW-1185">Reference proteome</keyword>
<protein>
    <submittedName>
        <fullName evidence="2">Uncharacterized protein</fullName>
    </submittedName>
</protein>
<evidence type="ECO:0000313" key="3">
    <source>
        <dbReference type="Proteomes" id="UP001144341"/>
    </source>
</evidence>
<sequence>MKPINAVEIRNSFTKFILNFVFLTAFSILCIFLFFAASDYEYALLDKKVKETEKLSSLRKDINTNFDRILVNFKELAIYRSYNAEELSKQGILLEDIQAANYKIKDLISKKPAPSVSFELYEKLNNNVGVMANLQDSLFTSRYNIQSYKEQLDDCLRATRSAASRIRNGSYGR</sequence>
<proteinExistence type="predicted"/>
<reference evidence="2" key="1">
    <citation type="submission" date="2022-12" db="EMBL/GenBank/DDBJ databases">
        <title>Genome sequence of SJ11.</title>
        <authorList>
            <person name="Woo H."/>
        </authorList>
    </citation>
    <scope>NUCLEOTIDE SEQUENCE</scope>
    <source>
        <strain evidence="2">SJ11</strain>
    </source>
</reference>
<evidence type="ECO:0000256" key="1">
    <source>
        <dbReference type="SAM" id="Phobius"/>
    </source>
</evidence>
<dbReference type="EMBL" id="JAPWGL010000003">
    <property type="protein sequence ID" value="MCZ4223967.1"/>
    <property type="molecule type" value="Genomic_DNA"/>
</dbReference>
<keyword evidence="1" id="KW-1133">Transmembrane helix</keyword>
<gene>
    <name evidence="2" type="ORF">O0931_11700</name>
</gene>
<dbReference type="RefSeq" id="WP_269415764.1">
    <property type="nucleotide sequence ID" value="NZ_JAPWGL010000003.1"/>
</dbReference>
<organism evidence="2 3">
    <name type="scientific">Pedobacter rhodius</name>
    <dbReference type="NCBI Taxonomy" id="3004098"/>
    <lineage>
        <taxon>Bacteria</taxon>
        <taxon>Pseudomonadati</taxon>
        <taxon>Bacteroidota</taxon>
        <taxon>Sphingobacteriia</taxon>
        <taxon>Sphingobacteriales</taxon>
        <taxon>Sphingobacteriaceae</taxon>
        <taxon>Pedobacter</taxon>
    </lineage>
</organism>
<dbReference type="Proteomes" id="UP001144341">
    <property type="component" value="Unassembled WGS sequence"/>
</dbReference>